<evidence type="ECO:0000313" key="4">
    <source>
        <dbReference type="Ensembl" id="ENSATEP00000011132.1"/>
    </source>
</evidence>
<dbReference type="CTD" id="100334848"/>
<dbReference type="Proteomes" id="UP000265040">
    <property type="component" value="Chromosome 14"/>
</dbReference>
<reference evidence="4" key="3">
    <citation type="submission" date="2025-09" db="UniProtKB">
        <authorList>
            <consortium name="Ensembl"/>
        </authorList>
    </citation>
    <scope>IDENTIFICATION</scope>
</reference>
<feature type="coiled-coil region" evidence="2">
    <location>
        <begin position="296"/>
        <end position="323"/>
    </location>
</feature>
<dbReference type="AlphaFoldDB" id="A0A3Q1HQF7"/>
<reference evidence="4" key="1">
    <citation type="submission" date="2021-04" db="EMBL/GenBank/DDBJ databases">
        <authorList>
            <consortium name="Wellcome Sanger Institute Data Sharing"/>
        </authorList>
    </citation>
    <scope>NUCLEOTIDE SEQUENCE [LARGE SCALE GENOMIC DNA]</scope>
</reference>
<organism evidence="4 5">
    <name type="scientific">Anabas testudineus</name>
    <name type="common">Climbing perch</name>
    <name type="synonym">Anthias testudineus</name>
    <dbReference type="NCBI Taxonomy" id="64144"/>
    <lineage>
        <taxon>Eukaryota</taxon>
        <taxon>Metazoa</taxon>
        <taxon>Chordata</taxon>
        <taxon>Craniata</taxon>
        <taxon>Vertebrata</taxon>
        <taxon>Euteleostomi</taxon>
        <taxon>Actinopterygii</taxon>
        <taxon>Neopterygii</taxon>
        <taxon>Teleostei</taxon>
        <taxon>Neoteleostei</taxon>
        <taxon>Acanthomorphata</taxon>
        <taxon>Anabantaria</taxon>
        <taxon>Anabantiformes</taxon>
        <taxon>Anabantoidei</taxon>
        <taxon>Anabantidae</taxon>
        <taxon>Anabas</taxon>
    </lineage>
</organism>
<evidence type="ECO:0000256" key="1">
    <source>
        <dbReference type="ARBA" id="ARBA00023054"/>
    </source>
</evidence>
<keyword evidence="5" id="KW-1185">Reference proteome</keyword>
<feature type="compositionally biased region" description="Low complexity" evidence="3">
    <location>
        <begin position="411"/>
        <end position="429"/>
    </location>
</feature>
<dbReference type="OMA" id="CKTELMS"/>
<dbReference type="Ensembl" id="ENSATET00000011316.3">
    <property type="protein sequence ID" value="ENSATEP00000011132.1"/>
    <property type="gene ID" value="ENSATEG00000007792.3"/>
</dbReference>
<proteinExistence type="predicted"/>
<dbReference type="GO" id="GO:0047496">
    <property type="term" value="P:vesicle transport along microtubule"/>
    <property type="evidence" value="ECO:0007669"/>
    <property type="project" value="TreeGrafter"/>
</dbReference>
<evidence type="ECO:0000256" key="3">
    <source>
        <dbReference type="SAM" id="MobiDB-lite"/>
    </source>
</evidence>
<feature type="compositionally biased region" description="Acidic residues" evidence="3">
    <location>
        <begin position="65"/>
        <end position="87"/>
    </location>
</feature>
<dbReference type="GeneTree" id="ENSGT00940000165761"/>
<reference evidence="4" key="2">
    <citation type="submission" date="2025-08" db="UniProtKB">
        <authorList>
            <consortium name="Ensembl"/>
        </authorList>
    </citation>
    <scope>IDENTIFICATION</scope>
</reference>
<evidence type="ECO:0000313" key="5">
    <source>
        <dbReference type="Proteomes" id="UP000265040"/>
    </source>
</evidence>
<dbReference type="FunCoup" id="A0A3Q1HQF7">
    <property type="interactions" value="94"/>
</dbReference>
<dbReference type="STRING" id="64144.ENSATEP00000011132"/>
<keyword evidence="1 2" id="KW-0175">Coiled coil</keyword>
<dbReference type="GO" id="GO:0055107">
    <property type="term" value="P:Golgi to secretory granule transport"/>
    <property type="evidence" value="ECO:0007669"/>
    <property type="project" value="TreeGrafter"/>
</dbReference>
<protein>
    <submittedName>
        <fullName evidence="4">Uncharacterized protein</fullName>
    </submittedName>
</protein>
<feature type="compositionally biased region" description="Polar residues" evidence="3">
    <location>
        <begin position="389"/>
        <end position="410"/>
    </location>
</feature>
<dbReference type="GeneID" id="113170662"/>
<dbReference type="InterPro" id="IPR051149">
    <property type="entry name" value="Spindly/BICDR_Dynein_Adapter"/>
</dbReference>
<feature type="region of interest" description="Disordered" evidence="3">
    <location>
        <begin position="366"/>
        <end position="468"/>
    </location>
</feature>
<dbReference type="InParanoid" id="A0A3Q1HQF7"/>
<name>A0A3Q1HQF7_ANATE</name>
<dbReference type="RefSeq" id="XP_026228628.1">
    <property type="nucleotide sequence ID" value="XM_026372843.1"/>
</dbReference>
<feature type="region of interest" description="Disordered" evidence="3">
    <location>
        <begin position="39"/>
        <end position="160"/>
    </location>
</feature>
<sequence length="468" mass="52244">MDYSQPFSVLNEKLRPQFGLSEQLYSSLERVEERHLGSLRSKYPSYRGTVLPAELEPEVSVIVTEPEDPEEPEDGAEQDDSGSDGLEEANSAALPVISSHLFTELNLKDVSEEEPVDEDSSTSQSEEKDSPDELTSERTKDSSDSGAGAGEGGRPLQRSYMDRTLPDLINSGRPLVRRKTLGHVSATLSEVRREVELSRKRSIKLKAQVDKLRENREGPGWSQHRERVTEEVQSILRLLHPLTEPESSTPEPSQGENCLDAALTQLQNVARKLAISHTKQESKSGKEKEAEESAVLQQALRDRDEAIERKKAMEAELLKSKTELMMLNNHLLEAVQKRLELSLELEAWKEDVQYIIQQQLQSQQQAEQNQKKTSRLGILRRSNKPPIQRPSNFPLSTPTPPTVNASQIYISGSAAAAAPSRSRSPSTGTQRNWRDKLKRGKSRYSDVDASGQESEGGKDDGFQIVSLD</sequence>
<evidence type="ECO:0000256" key="2">
    <source>
        <dbReference type="SAM" id="Coils"/>
    </source>
</evidence>
<dbReference type="OrthoDB" id="9451547at2759"/>
<accession>A0A3Q1HQF7</accession>
<dbReference type="PANTHER" id="PTHR32123:SF10">
    <property type="entry name" value="BICD FAMILY-LIKE CARGO ADAPTER 1-RELATED"/>
    <property type="match status" value="1"/>
</dbReference>
<dbReference type="PANTHER" id="PTHR32123">
    <property type="entry name" value="BICD FAMILY-LIKE CARGO ADAPTER"/>
    <property type="match status" value="1"/>
</dbReference>
<feature type="compositionally biased region" description="Acidic residues" evidence="3">
    <location>
        <begin position="111"/>
        <end position="120"/>
    </location>
</feature>